<sequence length="69" mass="7391">MVISAVLKFWQPVGIWAIVEIIIKKVAQGALLADAVGLGKIWQSVSIILAVSDPGDLGIRLLQLTPRSI</sequence>
<keyword evidence="2" id="KW-1185">Reference proteome</keyword>
<dbReference type="OrthoDB" id="4448468at2759"/>
<reference evidence="1 2" key="1">
    <citation type="submission" date="2018-02" db="EMBL/GenBank/DDBJ databases">
        <title>The genomes of Aspergillus section Nigri reveals drivers in fungal speciation.</title>
        <authorList>
            <consortium name="DOE Joint Genome Institute"/>
            <person name="Vesth T.C."/>
            <person name="Nybo J."/>
            <person name="Theobald S."/>
            <person name="Brandl J."/>
            <person name="Frisvad J.C."/>
            <person name="Nielsen K.F."/>
            <person name="Lyhne E.K."/>
            <person name="Kogle M.E."/>
            <person name="Kuo A."/>
            <person name="Riley R."/>
            <person name="Clum A."/>
            <person name="Nolan M."/>
            <person name="Lipzen A."/>
            <person name="Salamov A."/>
            <person name="Henrissat B."/>
            <person name="Wiebenga A."/>
            <person name="De vries R.P."/>
            <person name="Grigoriev I.V."/>
            <person name="Mortensen U.H."/>
            <person name="Andersen M.R."/>
            <person name="Baker S.E."/>
        </authorList>
    </citation>
    <scope>NUCLEOTIDE SEQUENCE [LARGE SCALE GENOMIC DNA]</scope>
    <source>
        <strain evidence="1 2">CBS 707.79</strain>
    </source>
</reference>
<evidence type="ECO:0000313" key="2">
    <source>
        <dbReference type="Proteomes" id="UP000247810"/>
    </source>
</evidence>
<evidence type="ECO:0000313" key="1">
    <source>
        <dbReference type="EMBL" id="PYH88370.1"/>
    </source>
</evidence>
<name>A0A319CUE0_9EURO</name>
<proteinExistence type="predicted"/>
<gene>
    <name evidence="1" type="ORF">BO71DRAFT_141229</name>
</gene>
<dbReference type="VEuPathDB" id="FungiDB:BO71DRAFT_141229"/>
<organism evidence="1 2">
    <name type="scientific">Aspergillus ellipticus CBS 707.79</name>
    <dbReference type="NCBI Taxonomy" id="1448320"/>
    <lineage>
        <taxon>Eukaryota</taxon>
        <taxon>Fungi</taxon>
        <taxon>Dikarya</taxon>
        <taxon>Ascomycota</taxon>
        <taxon>Pezizomycotina</taxon>
        <taxon>Eurotiomycetes</taxon>
        <taxon>Eurotiomycetidae</taxon>
        <taxon>Eurotiales</taxon>
        <taxon>Aspergillaceae</taxon>
        <taxon>Aspergillus</taxon>
        <taxon>Aspergillus subgen. Circumdati</taxon>
    </lineage>
</organism>
<dbReference type="EMBL" id="KZ826100">
    <property type="protein sequence ID" value="PYH88370.1"/>
    <property type="molecule type" value="Genomic_DNA"/>
</dbReference>
<dbReference type="AlphaFoldDB" id="A0A319CUE0"/>
<accession>A0A319CUE0</accession>
<protein>
    <submittedName>
        <fullName evidence="1">Uncharacterized protein</fullName>
    </submittedName>
</protein>
<dbReference type="Proteomes" id="UP000247810">
    <property type="component" value="Unassembled WGS sequence"/>
</dbReference>